<dbReference type="PANTHER" id="PTHR12874">
    <property type="entry name" value="F-BOX ONLY PROTEIN 48-RELATED"/>
    <property type="match status" value="1"/>
</dbReference>
<dbReference type="Proteomes" id="UP001222027">
    <property type="component" value="Unassembled WGS sequence"/>
</dbReference>
<dbReference type="Gene3D" id="1.20.1280.50">
    <property type="match status" value="1"/>
</dbReference>
<dbReference type="GO" id="GO:0019005">
    <property type="term" value="C:SCF ubiquitin ligase complex"/>
    <property type="evidence" value="ECO:0007669"/>
    <property type="project" value="UniProtKB-UniRule"/>
</dbReference>
<evidence type="ECO:0000313" key="4">
    <source>
        <dbReference type="Proteomes" id="UP001222027"/>
    </source>
</evidence>
<dbReference type="InterPro" id="IPR036047">
    <property type="entry name" value="F-box-like_dom_sf"/>
</dbReference>
<keyword evidence="4" id="KW-1185">Reference proteome</keyword>
<dbReference type="GO" id="GO:0009740">
    <property type="term" value="P:gibberellic acid mediated signaling pathway"/>
    <property type="evidence" value="ECO:0007669"/>
    <property type="project" value="TreeGrafter"/>
</dbReference>
<keyword evidence="1" id="KW-0539">Nucleus</keyword>
<comment type="caution">
    <text evidence="3">The sequence shown here is derived from an EMBL/GenBank/DDBJ whole genome shotgun (WGS) entry which is preliminary data.</text>
</comment>
<dbReference type="PROSITE" id="PS50181">
    <property type="entry name" value="FBOX"/>
    <property type="match status" value="1"/>
</dbReference>
<comment type="subunit">
    <text evidence="1">Component of the SCF-type E3 ligase complex.</text>
</comment>
<evidence type="ECO:0000256" key="1">
    <source>
        <dbReference type="RuleBase" id="RU369085"/>
    </source>
</evidence>
<organism evidence="3 4">
    <name type="scientific">Ensete ventricosum</name>
    <name type="common">Abyssinian banana</name>
    <name type="synonym">Musa ensete</name>
    <dbReference type="NCBI Taxonomy" id="4639"/>
    <lineage>
        <taxon>Eukaryota</taxon>
        <taxon>Viridiplantae</taxon>
        <taxon>Streptophyta</taxon>
        <taxon>Embryophyta</taxon>
        <taxon>Tracheophyta</taxon>
        <taxon>Spermatophyta</taxon>
        <taxon>Magnoliopsida</taxon>
        <taxon>Liliopsida</taxon>
        <taxon>Zingiberales</taxon>
        <taxon>Musaceae</taxon>
        <taxon>Ensete</taxon>
    </lineage>
</organism>
<comment type="pathway">
    <text evidence="1">Protein modification; protein ubiquitination.</text>
</comment>
<protein>
    <recommendedName>
        <fullName evidence="1">F-box protein</fullName>
    </recommendedName>
</protein>
<keyword evidence="1" id="KW-0833">Ubl conjugation pathway</keyword>
<dbReference type="CDD" id="cd09917">
    <property type="entry name" value="F-box_SF"/>
    <property type="match status" value="1"/>
</dbReference>
<reference evidence="3 4" key="1">
    <citation type="submission" date="2022-12" db="EMBL/GenBank/DDBJ databases">
        <title>Chromosome-scale assembly of the Ensete ventricosum genome.</title>
        <authorList>
            <person name="Dussert Y."/>
            <person name="Stocks J."/>
            <person name="Wendawek A."/>
            <person name="Woldeyes F."/>
            <person name="Nichols R.A."/>
            <person name="Borrell J.S."/>
        </authorList>
    </citation>
    <scope>NUCLEOTIDE SEQUENCE [LARGE SCALE GENOMIC DNA]</scope>
    <source>
        <strain evidence="4">cv. Maze</strain>
        <tissue evidence="3">Seeds</tissue>
    </source>
</reference>
<name>A0AAV8PPY9_ENSVE</name>
<dbReference type="PANTHER" id="PTHR12874:SF28">
    <property type="entry name" value="F-BOX PROTEIN"/>
    <property type="match status" value="1"/>
</dbReference>
<dbReference type="GO" id="GO:0005737">
    <property type="term" value="C:cytoplasm"/>
    <property type="evidence" value="ECO:0007669"/>
    <property type="project" value="TreeGrafter"/>
</dbReference>
<dbReference type="GO" id="GO:0016567">
    <property type="term" value="P:protein ubiquitination"/>
    <property type="evidence" value="ECO:0007669"/>
    <property type="project" value="UniProtKB-UniRule"/>
</dbReference>
<sequence>MVSPPPAPAMSFSDIPEDIQLNILSFLSPTDISAFACTSRRFAALCGAAAHESPLWLFMCERRWGFSTRLRSWSSFAAAGRRAPFARLYKALDRWEDLIGFWRRIGPGDPHLFFFEWGPSYIVGSRVSPSTEAARDGYGILKVPFLWLGLSSHGEPVSFLHPGCRLDSVADLLASVSDSSISSSGFSDPDLVPVTVSFMGCNHFVLEENRGYLPISRVESSNWVQKEVLRIEGTSPPDRLMSEIYQHFANWTSSIDDKAARRQRKKEKEHFERRRRRHAEHFVKICNCYPTPERPLQGLWKGISEDRVLEFYLVAYDDIGGITCRRVGDAWGQFSGYSTIFWTSDTAFLESPFPREEQDLYGSREHIRPVASNWRSIKSEVISRILHINSSCDLVIPSVSDSSSDPRNVDGRIWEYDDGTFGFGFLRNDYIIDLKHVTLNGVAIMSFLADMNSLVTILEVNNLYVTVGREALRKMILVILLECEILV</sequence>
<dbReference type="AlphaFoldDB" id="A0AAV8PPY9"/>
<dbReference type="GO" id="GO:0031146">
    <property type="term" value="P:SCF-dependent proteasomal ubiquitin-dependent protein catabolic process"/>
    <property type="evidence" value="ECO:0007669"/>
    <property type="project" value="UniProtKB-UniRule"/>
</dbReference>
<dbReference type="EMBL" id="JAQQAF010000009">
    <property type="protein sequence ID" value="KAJ8460576.1"/>
    <property type="molecule type" value="Genomic_DNA"/>
</dbReference>
<comment type="subcellular location">
    <subcellularLocation>
        <location evidence="1">Nucleus</location>
    </subcellularLocation>
</comment>
<feature type="domain" description="F-box" evidence="2">
    <location>
        <begin position="9"/>
        <end position="59"/>
    </location>
</feature>
<dbReference type="Pfam" id="PF00646">
    <property type="entry name" value="F-box"/>
    <property type="match status" value="1"/>
</dbReference>
<evidence type="ECO:0000259" key="2">
    <source>
        <dbReference type="PROSITE" id="PS50181"/>
    </source>
</evidence>
<evidence type="ECO:0000313" key="3">
    <source>
        <dbReference type="EMBL" id="KAJ8460576.1"/>
    </source>
</evidence>
<proteinExistence type="predicted"/>
<dbReference type="SUPFAM" id="SSF81383">
    <property type="entry name" value="F-box domain"/>
    <property type="match status" value="1"/>
</dbReference>
<dbReference type="InterPro" id="IPR001810">
    <property type="entry name" value="F-box_dom"/>
</dbReference>
<accession>A0AAV8PPY9</accession>
<gene>
    <name evidence="3" type="ORF">OPV22_033502</name>
</gene>
<dbReference type="GO" id="GO:0005634">
    <property type="term" value="C:nucleus"/>
    <property type="evidence" value="ECO:0007669"/>
    <property type="project" value="UniProtKB-SubCell"/>
</dbReference>
<comment type="function">
    <text evidence="1">Acts as a component of a SCF E3 ubiquitin ligase complexes.</text>
</comment>